<comment type="caution">
    <text evidence="2">The sequence shown here is derived from an EMBL/GenBank/DDBJ whole genome shotgun (WGS) entry which is preliminary data.</text>
</comment>
<keyword evidence="3" id="KW-1185">Reference proteome</keyword>
<dbReference type="EMBL" id="JAGTJS010000001">
    <property type="protein sequence ID" value="KAH7275666.1"/>
    <property type="molecule type" value="Genomic_DNA"/>
</dbReference>
<gene>
    <name evidence="2" type="ORF">B0J15DRAFT_475583</name>
</gene>
<name>A0A9P9L7Y8_FUSSL</name>
<evidence type="ECO:0000313" key="3">
    <source>
        <dbReference type="Proteomes" id="UP000736672"/>
    </source>
</evidence>
<proteinExistence type="predicted"/>
<keyword evidence="1" id="KW-0812">Transmembrane</keyword>
<protein>
    <submittedName>
        <fullName evidence="2">Uncharacterized protein</fullName>
    </submittedName>
</protein>
<reference evidence="2" key="1">
    <citation type="journal article" date="2021" name="Nat. Commun.">
        <title>Genetic determinants of endophytism in the Arabidopsis root mycobiome.</title>
        <authorList>
            <person name="Mesny F."/>
            <person name="Miyauchi S."/>
            <person name="Thiergart T."/>
            <person name="Pickel B."/>
            <person name="Atanasova L."/>
            <person name="Karlsson M."/>
            <person name="Huettel B."/>
            <person name="Barry K.W."/>
            <person name="Haridas S."/>
            <person name="Chen C."/>
            <person name="Bauer D."/>
            <person name="Andreopoulos W."/>
            <person name="Pangilinan J."/>
            <person name="LaButti K."/>
            <person name="Riley R."/>
            <person name="Lipzen A."/>
            <person name="Clum A."/>
            <person name="Drula E."/>
            <person name="Henrissat B."/>
            <person name="Kohler A."/>
            <person name="Grigoriev I.V."/>
            <person name="Martin F.M."/>
            <person name="Hacquard S."/>
        </authorList>
    </citation>
    <scope>NUCLEOTIDE SEQUENCE</scope>
    <source>
        <strain evidence="2">FSSC 5 MPI-SDFR-AT-0091</strain>
    </source>
</reference>
<keyword evidence="1" id="KW-1133">Transmembrane helix</keyword>
<dbReference type="AlphaFoldDB" id="A0A9P9L7Y8"/>
<organism evidence="2 3">
    <name type="scientific">Fusarium solani</name>
    <name type="common">Filamentous fungus</name>
    <dbReference type="NCBI Taxonomy" id="169388"/>
    <lineage>
        <taxon>Eukaryota</taxon>
        <taxon>Fungi</taxon>
        <taxon>Dikarya</taxon>
        <taxon>Ascomycota</taxon>
        <taxon>Pezizomycotina</taxon>
        <taxon>Sordariomycetes</taxon>
        <taxon>Hypocreomycetidae</taxon>
        <taxon>Hypocreales</taxon>
        <taxon>Nectriaceae</taxon>
        <taxon>Fusarium</taxon>
        <taxon>Fusarium solani species complex</taxon>
    </lineage>
</organism>
<evidence type="ECO:0000256" key="1">
    <source>
        <dbReference type="SAM" id="Phobius"/>
    </source>
</evidence>
<keyword evidence="1" id="KW-0472">Membrane</keyword>
<feature type="transmembrane region" description="Helical" evidence="1">
    <location>
        <begin position="12"/>
        <end position="30"/>
    </location>
</feature>
<accession>A0A9P9L7Y8</accession>
<dbReference type="Proteomes" id="UP000736672">
    <property type="component" value="Unassembled WGS sequence"/>
</dbReference>
<evidence type="ECO:0000313" key="2">
    <source>
        <dbReference type="EMBL" id="KAH7275666.1"/>
    </source>
</evidence>
<sequence>MFALSPALTFHSCRWVSLFGLVAMVVSPLFPHVNVEWMLVVCAPRHIDSVCFDMEEVFDTVLFFLLIINTINNDQT</sequence>